<reference evidence="8 9" key="1">
    <citation type="journal article" date="2019" name="Anaerobe">
        <title>Detection of Robinsoniella peoriensis in multiple bone samples of a trauma patient.</title>
        <authorList>
            <person name="Schrottner P."/>
            <person name="Hartwich K."/>
            <person name="Bunk B."/>
            <person name="Schober I."/>
            <person name="Helbig S."/>
            <person name="Rudolph W.W."/>
            <person name="Gunzer F."/>
        </authorList>
    </citation>
    <scope>NUCLEOTIDE SEQUENCE [LARGE SCALE GENOMIC DNA]</scope>
    <source>
        <strain evidence="8 9">DSM 106044</strain>
    </source>
</reference>
<dbReference type="Pfam" id="PF08281">
    <property type="entry name" value="Sigma70_r4_2"/>
    <property type="match status" value="1"/>
</dbReference>
<comment type="caution">
    <text evidence="8">The sequence shown here is derived from an EMBL/GenBank/DDBJ whole genome shotgun (WGS) entry which is preliminary data.</text>
</comment>
<keyword evidence="3" id="KW-0731">Sigma factor</keyword>
<keyword evidence="4" id="KW-0238">DNA-binding</keyword>
<dbReference type="InterPro" id="IPR039425">
    <property type="entry name" value="RNA_pol_sigma-70-like"/>
</dbReference>
<evidence type="ECO:0000259" key="6">
    <source>
        <dbReference type="Pfam" id="PF04542"/>
    </source>
</evidence>
<gene>
    <name evidence="8" type="primary">sigM_3</name>
    <name evidence="8" type="ORF">DSM106044_05042</name>
</gene>
<evidence type="ECO:0000256" key="1">
    <source>
        <dbReference type="ARBA" id="ARBA00010641"/>
    </source>
</evidence>
<keyword evidence="2" id="KW-0805">Transcription regulation</keyword>
<keyword evidence="5" id="KW-0804">Transcription</keyword>
<feature type="domain" description="RNA polymerase sigma-70 region 2" evidence="6">
    <location>
        <begin position="14"/>
        <end position="81"/>
    </location>
</feature>
<evidence type="ECO:0000256" key="2">
    <source>
        <dbReference type="ARBA" id="ARBA00023015"/>
    </source>
</evidence>
<sequence length="166" mass="20328">MIDLRKEKAFKMVYEHYYDYIYNYFYYHTFQREVTEDLTSITFMKVLEKGNLYDEEKAKVVTWLLTIAKNVWVDHLRKKRKGIISMDDLIDREMQEDKDRYNQVDEQVDIQRILFELSERERLIIVLHYYMNLSYREIAMQLNITEKCVSVTASRTLKKIQKKLNI</sequence>
<dbReference type="PANTHER" id="PTHR43133:SF8">
    <property type="entry name" value="RNA POLYMERASE SIGMA FACTOR HI_1459-RELATED"/>
    <property type="match status" value="1"/>
</dbReference>
<proteinExistence type="inferred from homology"/>
<dbReference type="CDD" id="cd06171">
    <property type="entry name" value="Sigma70_r4"/>
    <property type="match status" value="1"/>
</dbReference>
<dbReference type="EMBL" id="QGQD01000104">
    <property type="protein sequence ID" value="TLC98136.1"/>
    <property type="molecule type" value="Genomic_DNA"/>
</dbReference>
<dbReference type="GO" id="GO:0006352">
    <property type="term" value="P:DNA-templated transcription initiation"/>
    <property type="evidence" value="ECO:0007669"/>
    <property type="project" value="InterPro"/>
</dbReference>
<dbReference type="InterPro" id="IPR014284">
    <property type="entry name" value="RNA_pol_sigma-70_dom"/>
</dbReference>
<keyword evidence="9" id="KW-1185">Reference proteome</keyword>
<dbReference type="PANTHER" id="PTHR43133">
    <property type="entry name" value="RNA POLYMERASE ECF-TYPE SIGMA FACTO"/>
    <property type="match status" value="1"/>
</dbReference>
<comment type="similarity">
    <text evidence="1">Belongs to the sigma-70 factor family. ECF subfamily.</text>
</comment>
<dbReference type="InterPro" id="IPR013324">
    <property type="entry name" value="RNA_pol_sigma_r3/r4-like"/>
</dbReference>
<dbReference type="AlphaFoldDB" id="A0A4U8Q0R3"/>
<dbReference type="InterPro" id="IPR013249">
    <property type="entry name" value="RNA_pol_sigma70_r4_t2"/>
</dbReference>
<name>A0A4U8Q0R3_9FIRM</name>
<dbReference type="STRING" id="180332.GCA_000797495_03417"/>
<protein>
    <submittedName>
        <fullName evidence="8">RNA polymerase sigma factor SigM</fullName>
    </submittedName>
</protein>
<dbReference type="InterPro" id="IPR013325">
    <property type="entry name" value="RNA_pol_sigma_r2"/>
</dbReference>
<dbReference type="RefSeq" id="WP_044295706.1">
    <property type="nucleotide sequence ID" value="NZ_JTGN01000006.1"/>
</dbReference>
<dbReference type="SUPFAM" id="SSF88946">
    <property type="entry name" value="Sigma2 domain of RNA polymerase sigma factors"/>
    <property type="match status" value="1"/>
</dbReference>
<evidence type="ECO:0000256" key="3">
    <source>
        <dbReference type="ARBA" id="ARBA00023082"/>
    </source>
</evidence>
<evidence type="ECO:0000313" key="8">
    <source>
        <dbReference type="EMBL" id="TLC98136.1"/>
    </source>
</evidence>
<dbReference type="NCBIfam" id="TIGR02937">
    <property type="entry name" value="sigma70-ECF"/>
    <property type="match status" value="1"/>
</dbReference>
<organism evidence="8 9">
    <name type="scientific">Robinsoniella peoriensis</name>
    <dbReference type="NCBI Taxonomy" id="180332"/>
    <lineage>
        <taxon>Bacteria</taxon>
        <taxon>Bacillati</taxon>
        <taxon>Bacillota</taxon>
        <taxon>Clostridia</taxon>
        <taxon>Lachnospirales</taxon>
        <taxon>Lachnospiraceae</taxon>
        <taxon>Robinsoniella</taxon>
    </lineage>
</organism>
<evidence type="ECO:0000259" key="7">
    <source>
        <dbReference type="Pfam" id="PF08281"/>
    </source>
</evidence>
<dbReference type="InterPro" id="IPR007627">
    <property type="entry name" value="RNA_pol_sigma70_r2"/>
</dbReference>
<dbReference type="Pfam" id="PF04542">
    <property type="entry name" value="Sigma70_r2"/>
    <property type="match status" value="1"/>
</dbReference>
<dbReference type="Gene3D" id="1.10.1740.10">
    <property type="match status" value="1"/>
</dbReference>
<dbReference type="Gene3D" id="1.10.10.10">
    <property type="entry name" value="Winged helix-like DNA-binding domain superfamily/Winged helix DNA-binding domain"/>
    <property type="match status" value="1"/>
</dbReference>
<dbReference type="InterPro" id="IPR036388">
    <property type="entry name" value="WH-like_DNA-bd_sf"/>
</dbReference>
<evidence type="ECO:0000313" key="9">
    <source>
        <dbReference type="Proteomes" id="UP000306509"/>
    </source>
</evidence>
<dbReference type="SUPFAM" id="SSF88659">
    <property type="entry name" value="Sigma3 and sigma4 domains of RNA polymerase sigma factors"/>
    <property type="match status" value="1"/>
</dbReference>
<evidence type="ECO:0000256" key="4">
    <source>
        <dbReference type="ARBA" id="ARBA00023125"/>
    </source>
</evidence>
<accession>A0A4U8Q0R3</accession>
<dbReference type="GO" id="GO:0016987">
    <property type="term" value="F:sigma factor activity"/>
    <property type="evidence" value="ECO:0007669"/>
    <property type="project" value="UniProtKB-KW"/>
</dbReference>
<dbReference type="GO" id="GO:0003677">
    <property type="term" value="F:DNA binding"/>
    <property type="evidence" value="ECO:0007669"/>
    <property type="project" value="UniProtKB-KW"/>
</dbReference>
<dbReference type="Proteomes" id="UP000306509">
    <property type="component" value="Unassembled WGS sequence"/>
</dbReference>
<evidence type="ECO:0000256" key="5">
    <source>
        <dbReference type="ARBA" id="ARBA00023163"/>
    </source>
</evidence>
<feature type="domain" description="RNA polymerase sigma factor 70 region 4 type 2" evidence="7">
    <location>
        <begin position="109"/>
        <end position="160"/>
    </location>
</feature>